<dbReference type="AlphaFoldDB" id="A0A1H0W3P8"/>
<dbReference type="EMBL" id="FNJB01000017">
    <property type="protein sequence ID" value="SDP84926.1"/>
    <property type="molecule type" value="Genomic_DNA"/>
</dbReference>
<evidence type="ECO:0000256" key="4">
    <source>
        <dbReference type="ARBA" id="ARBA00023002"/>
    </source>
</evidence>
<organism evidence="7 8">
    <name type="scientific">Actinokineospora alba</name>
    <dbReference type="NCBI Taxonomy" id="504798"/>
    <lineage>
        <taxon>Bacteria</taxon>
        <taxon>Bacillati</taxon>
        <taxon>Actinomycetota</taxon>
        <taxon>Actinomycetes</taxon>
        <taxon>Pseudonocardiales</taxon>
        <taxon>Pseudonocardiaceae</taxon>
        <taxon>Actinokineospora</taxon>
    </lineage>
</organism>
<keyword evidence="2" id="KW-0285">Flavoprotein</keyword>
<name>A0A1H0W3P8_9PSEU</name>
<dbReference type="PANTHER" id="PTHR43557:SF2">
    <property type="entry name" value="RIESKE DOMAIN-CONTAINING PROTEIN-RELATED"/>
    <property type="match status" value="1"/>
</dbReference>
<dbReference type="Gene3D" id="3.50.50.60">
    <property type="entry name" value="FAD/NAD(P)-binding domain"/>
    <property type="match status" value="2"/>
</dbReference>
<evidence type="ECO:0000259" key="5">
    <source>
        <dbReference type="Pfam" id="PF07992"/>
    </source>
</evidence>
<accession>A0A1H0W3P8</accession>
<keyword evidence="8" id="KW-1185">Reference proteome</keyword>
<dbReference type="STRING" id="504798.SAMN05421871_10749"/>
<dbReference type="RefSeq" id="WP_091383484.1">
    <property type="nucleotide sequence ID" value="NZ_FNDV01000007.1"/>
</dbReference>
<dbReference type="OrthoDB" id="4475657at2"/>
<evidence type="ECO:0000256" key="3">
    <source>
        <dbReference type="ARBA" id="ARBA00022827"/>
    </source>
</evidence>
<dbReference type="PRINTS" id="PR00411">
    <property type="entry name" value="PNDRDTASEI"/>
</dbReference>
<dbReference type="InterPro" id="IPR036188">
    <property type="entry name" value="FAD/NAD-bd_sf"/>
</dbReference>
<dbReference type="InterPro" id="IPR023753">
    <property type="entry name" value="FAD/NAD-binding_dom"/>
</dbReference>
<dbReference type="GO" id="GO:0016651">
    <property type="term" value="F:oxidoreductase activity, acting on NAD(P)H"/>
    <property type="evidence" value="ECO:0007669"/>
    <property type="project" value="TreeGrafter"/>
</dbReference>
<evidence type="ECO:0000313" key="7">
    <source>
        <dbReference type="EMBL" id="SDP84926.1"/>
    </source>
</evidence>
<evidence type="ECO:0000313" key="8">
    <source>
        <dbReference type="Proteomes" id="UP000199651"/>
    </source>
</evidence>
<dbReference type="SUPFAM" id="SSF55424">
    <property type="entry name" value="FAD/NAD-linked reductases, dimerisation (C-terminal) domain"/>
    <property type="match status" value="1"/>
</dbReference>
<proteinExistence type="predicted"/>
<evidence type="ECO:0000256" key="1">
    <source>
        <dbReference type="ARBA" id="ARBA00001974"/>
    </source>
</evidence>
<gene>
    <name evidence="7" type="ORF">SAMN05192558_11749</name>
</gene>
<dbReference type="InterPro" id="IPR050446">
    <property type="entry name" value="FAD-oxidoreductase/Apoptosis"/>
</dbReference>
<reference evidence="8" key="1">
    <citation type="submission" date="2016-10" db="EMBL/GenBank/DDBJ databases">
        <authorList>
            <person name="Varghese N."/>
            <person name="Submissions S."/>
        </authorList>
    </citation>
    <scope>NUCLEOTIDE SEQUENCE [LARGE SCALE GENOMIC DNA]</scope>
    <source>
        <strain evidence="8">IBRC-M 10655</strain>
    </source>
</reference>
<dbReference type="Gene3D" id="3.30.390.30">
    <property type="match status" value="1"/>
</dbReference>
<keyword evidence="3" id="KW-0274">FAD</keyword>
<evidence type="ECO:0000256" key="2">
    <source>
        <dbReference type="ARBA" id="ARBA00022630"/>
    </source>
</evidence>
<dbReference type="Pfam" id="PF07992">
    <property type="entry name" value="Pyr_redox_2"/>
    <property type="match status" value="1"/>
</dbReference>
<dbReference type="SUPFAM" id="SSF51905">
    <property type="entry name" value="FAD/NAD(P)-binding domain"/>
    <property type="match status" value="1"/>
</dbReference>
<keyword evidence="4" id="KW-0560">Oxidoreductase</keyword>
<sequence length="410" mass="43575">MAPVRRIVIVGTGLAGGTAAGELREQGFDGEIVLVGHSPHRPYALPPLSKAVLLGEAEEPDWVHEESFYADKDIDLRTGTDIRELHLGERAVVDGDGTRIPYDRLVLATGAAPRALPVPGGDLHGLHTLRTWEDSLTLRATFAPGVRVVIVGAGWIGCEVAAAARKHGAEVTVVDPLPLPLHKTLGDTVAEVFRDLHAANGVTWHLGIGVDAFTGDEGAVNSVHLSDGITLPADVVVVGVGAAPRLELAKAAGLELSDSVPGGGVDVDATLRTSAPDVYAIGDIAAHFHPRYGRRVRVEHWANAKDQGAHVAGNLLGAAEPYTRSPYFYSDQYDLGMEVRGLANPFTDDLVVRGDLAAREFTAFWTRGGRVLAAMNVNQWDDGDTLQALVDQRGEVSADDLRTKPLADLI</sequence>
<dbReference type="PANTHER" id="PTHR43557">
    <property type="entry name" value="APOPTOSIS-INDUCING FACTOR 1"/>
    <property type="match status" value="1"/>
</dbReference>
<dbReference type="Proteomes" id="UP000199651">
    <property type="component" value="Unassembled WGS sequence"/>
</dbReference>
<dbReference type="Pfam" id="PF14759">
    <property type="entry name" value="Reductase_C"/>
    <property type="match status" value="1"/>
</dbReference>
<dbReference type="PRINTS" id="PR00368">
    <property type="entry name" value="FADPNR"/>
</dbReference>
<comment type="cofactor">
    <cofactor evidence="1">
        <name>FAD</name>
        <dbReference type="ChEBI" id="CHEBI:57692"/>
    </cofactor>
</comment>
<dbReference type="InterPro" id="IPR028202">
    <property type="entry name" value="Reductase_C"/>
</dbReference>
<feature type="domain" description="FAD/NAD(P)-binding" evidence="5">
    <location>
        <begin position="6"/>
        <end position="308"/>
    </location>
</feature>
<evidence type="ECO:0000259" key="6">
    <source>
        <dbReference type="Pfam" id="PF14759"/>
    </source>
</evidence>
<feature type="domain" description="Reductase C-terminal" evidence="6">
    <location>
        <begin position="327"/>
        <end position="402"/>
    </location>
</feature>
<dbReference type="InterPro" id="IPR016156">
    <property type="entry name" value="FAD/NAD-linked_Rdtase_dimer_sf"/>
</dbReference>
<dbReference type="GO" id="GO:0005737">
    <property type="term" value="C:cytoplasm"/>
    <property type="evidence" value="ECO:0007669"/>
    <property type="project" value="TreeGrafter"/>
</dbReference>
<protein>
    <submittedName>
        <fullName evidence="7">NADPH-dependent 2,4-dienoyl-CoA reductase, sulfur reductase</fullName>
    </submittedName>
</protein>